<evidence type="ECO:0000313" key="4">
    <source>
        <dbReference type="Proteomes" id="UP000054815"/>
    </source>
</evidence>
<dbReference type="GO" id="GO:0003677">
    <property type="term" value="F:DNA binding"/>
    <property type="evidence" value="ECO:0007669"/>
    <property type="project" value="InterPro"/>
</dbReference>
<evidence type="ECO:0000313" key="3">
    <source>
        <dbReference type="EMBL" id="KRX96241.1"/>
    </source>
</evidence>
<dbReference type="Gene3D" id="1.10.10.60">
    <property type="entry name" value="Homeodomain-like"/>
    <property type="match status" value="1"/>
</dbReference>
<evidence type="ECO:0000259" key="2">
    <source>
        <dbReference type="Pfam" id="PF04218"/>
    </source>
</evidence>
<protein>
    <recommendedName>
        <fullName evidence="2">HTH psq-type domain-containing protein</fullName>
    </recommendedName>
</protein>
<dbReference type="Pfam" id="PF04218">
    <property type="entry name" value="CENP-B_N"/>
    <property type="match status" value="1"/>
</dbReference>
<sequence length="128" mass="14785">MSGMSTTEKGKVLSFEQKLEVYQQLNSGESFRKIAENFGMDVSTITDICRSRRHLTVEKDEKEDIDKSDKANEELSHSKAYSCFKIGLEQQKEFSTTELMLTRHIRNVAELKSLSRSKQKFILGLFRI</sequence>
<evidence type="ECO:0000256" key="1">
    <source>
        <dbReference type="ARBA" id="ARBA00004123"/>
    </source>
</evidence>
<accession>A0A0V0Y7B6</accession>
<dbReference type="GO" id="GO:0005634">
    <property type="term" value="C:nucleus"/>
    <property type="evidence" value="ECO:0007669"/>
    <property type="project" value="UniProtKB-SubCell"/>
</dbReference>
<reference evidence="3 4" key="1">
    <citation type="submission" date="2015-01" db="EMBL/GenBank/DDBJ databases">
        <title>Evolution of Trichinella species and genotypes.</title>
        <authorList>
            <person name="Korhonen P.K."/>
            <person name="Edoardo P."/>
            <person name="Giuseppe L.R."/>
            <person name="Gasser R.B."/>
        </authorList>
    </citation>
    <scope>NUCLEOTIDE SEQUENCE [LARGE SCALE GENOMIC DNA]</scope>
    <source>
        <strain evidence="3">ISS141</strain>
    </source>
</reference>
<comment type="caution">
    <text evidence="3">The sequence shown here is derived from an EMBL/GenBank/DDBJ whole genome shotgun (WGS) entry which is preliminary data.</text>
</comment>
<dbReference type="InterPro" id="IPR007889">
    <property type="entry name" value="HTH_Psq"/>
</dbReference>
<gene>
    <name evidence="3" type="ORF">T4E_4469</name>
</gene>
<dbReference type="SUPFAM" id="SSF46689">
    <property type="entry name" value="Homeodomain-like"/>
    <property type="match status" value="1"/>
</dbReference>
<dbReference type="AlphaFoldDB" id="A0A0V0Y7B6"/>
<organism evidence="3 4">
    <name type="scientific">Trichinella pseudospiralis</name>
    <name type="common">Parasitic roundworm</name>
    <dbReference type="NCBI Taxonomy" id="6337"/>
    <lineage>
        <taxon>Eukaryota</taxon>
        <taxon>Metazoa</taxon>
        <taxon>Ecdysozoa</taxon>
        <taxon>Nematoda</taxon>
        <taxon>Enoplea</taxon>
        <taxon>Dorylaimia</taxon>
        <taxon>Trichinellida</taxon>
        <taxon>Trichinellidae</taxon>
        <taxon>Trichinella</taxon>
    </lineage>
</organism>
<name>A0A0V0Y7B6_TRIPS</name>
<dbReference type="EMBL" id="JYDU01000046">
    <property type="protein sequence ID" value="KRX96241.1"/>
    <property type="molecule type" value="Genomic_DNA"/>
</dbReference>
<dbReference type="Proteomes" id="UP000054815">
    <property type="component" value="Unassembled WGS sequence"/>
</dbReference>
<dbReference type="InterPro" id="IPR009057">
    <property type="entry name" value="Homeodomain-like_sf"/>
</dbReference>
<feature type="domain" description="HTH psq-type" evidence="2">
    <location>
        <begin position="11"/>
        <end position="55"/>
    </location>
</feature>
<proteinExistence type="predicted"/>
<comment type="subcellular location">
    <subcellularLocation>
        <location evidence="1">Nucleus</location>
    </subcellularLocation>
</comment>